<evidence type="ECO:0000256" key="7">
    <source>
        <dbReference type="SAM" id="Coils"/>
    </source>
</evidence>
<feature type="coiled-coil region" evidence="7">
    <location>
        <begin position="106"/>
        <end position="158"/>
    </location>
</feature>
<dbReference type="EMBL" id="CACRXK020000481">
    <property type="protein sequence ID" value="CAB3982248.1"/>
    <property type="molecule type" value="Genomic_DNA"/>
</dbReference>
<dbReference type="PANTHER" id="PTHR15654">
    <property type="entry name" value="COILED-COIL DOMAIN-CONTAINING PROTEIN 113-RELATED"/>
    <property type="match status" value="1"/>
</dbReference>
<evidence type="ECO:0000256" key="1">
    <source>
        <dbReference type="ARBA" id="ARBA00004138"/>
    </source>
</evidence>
<comment type="subcellular location">
    <subcellularLocation>
        <location evidence="1">Cell projection</location>
        <location evidence="1">Cilium</location>
    </subcellularLocation>
</comment>
<evidence type="ECO:0000313" key="10">
    <source>
        <dbReference type="EMBL" id="CAB3982248.1"/>
    </source>
</evidence>
<evidence type="ECO:0000313" key="11">
    <source>
        <dbReference type="Proteomes" id="UP001152795"/>
    </source>
</evidence>
<comment type="caution">
    <text evidence="10">The sequence shown here is derived from an EMBL/GenBank/DDBJ whole genome shotgun (WGS) entry which is preliminary data.</text>
</comment>
<dbReference type="InterPro" id="IPR025254">
    <property type="entry name" value="CCDC113/CCDC96_CC"/>
</dbReference>
<organism evidence="10 11">
    <name type="scientific">Paramuricea clavata</name>
    <name type="common">Red gorgonian</name>
    <name type="synonym">Violescent sea-whip</name>
    <dbReference type="NCBI Taxonomy" id="317549"/>
    <lineage>
        <taxon>Eukaryota</taxon>
        <taxon>Metazoa</taxon>
        <taxon>Cnidaria</taxon>
        <taxon>Anthozoa</taxon>
        <taxon>Octocorallia</taxon>
        <taxon>Malacalcyonacea</taxon>
        <taxon>Plexauridae</taxon>
        <taxon>Paramuricea</taxon>
    </lineage>
</organism>
<dbReference type="Pfam" id="PF13870">
    <property type="entry name" value="CCDC113_CCDC96_CC"/>
    <property type="match status" value="1"/>
</dbReference>
<dbReference type="OrthoDB" id="10259713at2759"/>
<dbReference type="GO" id="GO:0005930">
    <property type="term" value="C:axoneme"/>
    <property type="evidence" value="ECO:0007669"/>
    <property type="project" value="TreeGrafter"/>
</dbReference>
<accession>A0A7D9DE12</accession>
<name>A0A7D9DE12_PARCT</name>
<keyword evidence="2" id="KW-0970">Cilium biogenesis/degradation</keyword>
<dbReference type="AlphaFoldDB" id="A0A7D9DE12"/>
<evidence type="ECO:0000259" key="9">
    <source>
        <dbReference type="Pfam" id="PF13870"/>
    </source>
</evidence>
<evidence type="ECO:0000256" key="6">
    <source>
        <dbReference type="ARBA" id="ARBA00044798"/>
    </source>
</evidence>
<keyword evidence="4" id="KW-0966">Cell projection</keyword>
<protein>
    <recommendedName>
        <fullName evidence="6">Cilia- and flagella-associated protein 263</fullName>
    </recommendedName>
</protein>
<evidence type="ECO:0000256" key="2">
    <source>
        <dbReference type="ARBA" id="ARBA00022794"/>
    </source>
</evidence>
<keyword evidence="11" id="KW-1185">Reference proteome</keyword>
<evidence type="ECO:0000256" key="4">
    <source>
        <dbReference type="ARBA" id="ARBA00023273"/>
    </source>
</evidence>
<keyword evidence="3 7" id="KW-0175">Coiled coil</keyword>
<dbReference type="Proteomes" id="UP001152795">
    <property type="component" value="Unassembled WGS sequence"/>
</dbReference>
<proteinExistence type="inferred from homology"/>
<reference evidence="10" key="1">
    <citation type="submission" date="2020-04" db="EMBL/GenBank/DDBJ databases">
        <authorList>
            <person name="Alioto T."/>
            <person name="Alioto T."/>
            <person name="Gomez Garrido J."/>
        </authorList>
    </citation>
    <scope>NUCLEOTIDE SEQUENCE</scope>
    <source>
        <strain evidence="10">A484AB</strain>
    </source>
</reference>
<dbReference type="GO" id="GO:0036064">
    <property type="term" value="C:ciliary basal body"/>
    <property type="evidence" value="ECO:0007669"/>
    <property type="project" value="TreeGrafter"/>
</dbReference>
<evidence type="ECO:0000256" key="3">
    <source>
        <dbReference type="ARBA" id="ARBA00023054"/>
    </source>
</evidence>
<evidence type="ECO:0000256" key="8">
    <source>
        <dbReference type="SAM" id="MobiDB-lite"/>
    </source>
</evidence>
<feature type="compositionally biased region" description="Low complexity" evidence="8">
    <location>
        <begin position="12"/>
        <end position="21"/>
    </location>
</feature>
<dbReference type="InterPro" id="IPR051885">
    <property type="entry name" value="CC_CF"/>
</dbReference>
<feature type="domain" description="CCDC113/CCDC96 coiled-coil" evidence="9">
    <location>
        <begin position="192"/>
        <end position="365"/>
    </location>
</feature>
<feature type="region of interest" description="Disordered" evidence="8">
    <location>
        <begin position="1"/>
        <end position="24"/>
    </location>
</feature>
<feature type="compositionally biased region" description="Basic and acidic residues" evidence="8">
    <location>
        <begin position="1"/>
        <end position="10"/>
    </location>
</feature>
<evidence type="ECO:0000256" key="5">
    <source>
        <dbReference type="ARBA" id="ARBA00044506"/>
    </source>
</evidence>
<comment type="similarity">
    <text evidence="5">Belongs to the CFAP263 family.</text>
</comment>
<dbReference type="PANTHER" id="PTHR15654:SF2">
    <property type="entry name" value="COILED-COIL DOMAIN-CONTAINING PROTEIN 113"/>
    <property type="match status" value="1"/>
</dbReference>
<gene>
    <name evidence="10" type="ORF">PACLA_8A047479</name>
</gene>
<sequence>MTTTHEEENKMAASDVDVSSSIDQNEDRIEELTDEELYNLVEETLQANNVLKNETNMFEKYLKRVDTKDSTGTGTMLVQAVQEQTTSRTFRKRTRSRGQSVDRNLKLTAEQKCDIAQRELEELKEEIEKLKDESERILDNYKAIMEEADIQIAETKKASYEFNRDIVQGSVNARTSKIIAEKVVRYFEDKIRSRDTLIEKLRLKNSTFRVQKKKLQMQLKQKEEMGEVLHEVDFNQLKIENQQYLEKIDDRNKDLLRLKLMTGNVLQVLNTYKKKLHTLTVESAQLKQEISSRTELLSRIDTETRLVEKERTKALELNQKRRQQLSDYKVPEVLDYVKERASLYELNKTVRMWERKVEIAEMALNTYRKTWKQIQTHNSMASWFSNERREPQQT</sequence>
<dbReference type="GO" id="GO:0060271">
    <property type="term" value="P:cilium assembly"/>
    <property type="evidence" value="ECO:0007669"/>
    <property type="project" value="TreeGrafter"/>
</dbReference>